<organism evidence="1 2">
    <name type="scientific">Microvenator marinus</name>
    <dbReference type="NCBI Taxonomy" id="2600177"/>
    <lineage>
        <taxon>Bacteria</taxon>
        <taxon>Deltaproteobacteria</taxon>
        <taxon>Bradymonadales</taxon>
        <taxon>Microvenatoraceae</taxon>
        <taxon>Microvenator</taxon>
    </lineage>
</organism>
<protein>
    <submittedName>
        <fullName evidence="1">Uncharacterized protein</fullName>
    </submittedName>
</protein>
<evidence type="ECO:0000313" key="2">
    <source>
        <dbReference type="Proteomes" id="UP000321595"/>
    </source>
</evidence>
<dbReference type="Proteomes" id="UP000321595">
    <property type="component" value="Chromosome"/>
</dbReference>
<reference evidence="1 2" key="1">
    <citation type="submission" date="2019-08" db="EMBL/GenBank/DDBJ databases">
        <authorList>
            <person name="Liang Q."/>
        </authorList>
    </citation>
    <scope>NUCLEOTIDE SEQUENCE [LARGE SCALE GENOMIC DNA]</scope>
    <source>
        <strain evidence="1 2">V1718</strain>
    </source>
</reference>
<dbReference type="AlphaFoldDB" id="A0A5B8XQ24"/>
<name>A0A5B8XQ24_9DELT</name>
<gene>
    <name evidence="1" type="ORF">FRD01_02585</name>
</gene>
<dbReference type="RefSeq" id="WP_146957369.1">
    <property type="nucleotide sequence ID" value="NZ_CP042467.1"/>
</dbReference>
<accession>A0A5B8XQ24</accession>
<sequence length="73" mass="8295">MKNTTDKQLLRRATAVHRDMLKQAEKFGVSASQYDVTKLLHTSESGKVKVLIDATERLAIAIAKRRRIIICEK</sequence>
<evidence type="ECO:0000313" key="1">
    <source>
        <dbReference type="EMBL" id="QED26163.1"/>
    </source>
</evidence>
<dbReference type="EMBL" id="CP042467">
    <property type="protein sequence ID" value="QED26163.1"/>
    <property type="molecule type" value="Genomic_DNA"/>
</dbReference>
<proteinExistence type="predicted"/>
<keyword evidence="2" id="KW-1185">Reference proteome</keyword>
<dbReference type="KEGG" id="bbae:FRD01_02585"/>